<evidence type="ECO:0000256" key="2">
    <source>
        <dbReference type="ARBA" id="ARBA00010072"/>
    </source>
</evidence>
<gene>
    <name evidence="10" type="ORF">FOC81_16440</name>
</gene>
<dbReference type="OrthoDB" id="6534575at2"/>
<dbReference type="InterPro" id="IPR035906">
    <property type="entry name" value="MetI-like_sf"/>
</dbReference>
<evidence type="ECO:0000256" key="6">
    <source>
        <dbReference type="ARBA" id="ARBA00022989"/>
    </source>
</evidence>
<proteinExistence type="inferred from homology"/>
<protein>
    <submittedName>
        <fullName evidence="10">Amino acid ABC transporter permease</fullName>
    </submittedName>
</protein>
<accession>A0A427WR14</accession>
<dbReference type="GO" id="GO:0043190">
    <property type="term" value="C:ATP-binding cassette (ABC) transporter complex"/>
    <property type="evidence" value="ECO:0007669"/>
    <property type="project" value="InterPro"/>
</dbReference>
<dbReference type="GeneID" id="92847184"/>
<dbReference type="GO" id="GO:0022857">
    <property type="term" value="F:transmembrane transporter activity"/>
    <property type="evidence" value="ECO:0007669"/>
    <property type="project" value="InterPro"/>
</dbReference>
<dbReference type="PANTHER" id="PTHR30614">
    <property type="entry name" value="MEMBRANE COMPONENT OF AMINO ACID ABC TRANSPORTER"/>
    <property type="match status" value="1"/>
</dbReference>
<keyword evidence="7 8" id="KW-0472">Membrane</keyword>
<dbReference type="GO" id="GO:0006865">
    <property type="term" value="P:amino acid transport"/>
    <property type="evidence" value="ECO:0007669"/>
    <property type="project" value="TreeGrafter"/>
</dbReference>
<dbReference type="Proteomes" id="UP000509782">
    <property type="component" value="Chromosome"/>
</dbReference>
<comment type="subcellular location">
    <subcellularLocation>
        <location evidence="1">Cell inner membrane</location>
        <topology evidence="1">Multi-pass membrane protein</topology>
    </subcellularLocation>
    <subcellularLocation>
        <location evidence="8">Cell membrane</location>
        <topology evidence="8">Multi-pass membrane protein</topology>
    </subcellularLocation>
</comment>
<dbReference type="InterPro" id="IPR000515">
    <property type="entry name" value="MetI-like"/>
</dbReference>
<comment type="similarity">
    <text evidence="2">Belongs to the binding-protein-dependent transport system permease family. HisMQ subfamily.</text>
</comment>
<feature type="transmembrane region" description="Helical" evidence="8">
    <location>
        <begin position="20"/>
        <end position="45"/>
    </location>
</feature>
<feature type="transmembrane region" description="Helical" evidence="8">
    <location>
        <begin position="203"/>
        <end position="224"/>
    </location>
</feature>
<keyword evidence="6 8" id="KW-1133">Transmembrane helix</keyword>
<evidence type="ECO:0000256" key="7">
    <source>
        <dbReference type="ARBA" id="ARBA00023136"/>
    </source>
</evidence>
<feature type="transmembrane region" description="Helical" evidence="8">
    <location>
        <begin position="152"/>
        <end position="174"/>
    </location>
</feature>
<evidence type="ECO:0000256" key="5">
    <source>
        <dbReference type="ARBA" id="ARBA00022692"/>
    </source>
</evidence>
<evidence type="ECO:0000313" key="10">
    <source>
        <dbReference type="EMBL" id="QKQ48191.1"/>
    </source>
</evidence>
<name>A0A427WR14_ACHDE</name>
<sequence>MFSVLFEEVPEGGERYLDWLMTGLGWTLFLALAGWAIAFALGLAVGCARTARNRLIAALARIYVEVFRNIPVIVQMFVWYFVVPELLPRAWGDAIKAVPPPWGSVIPALLGLALYTAARVAEQVKAGIEALPPGQRQAAEALGMRSLQVYRLVLLPQALRIIIPTLTSEVMGIFKNSSVALTIGVLELTAQARQINEFTFQTFQAFGAATLLYLLLACLVYVCMRVIEGRLRIPGQQAEAAPGGRTRSLMRWRKSLKEV</sequence>
<evidence type="ECO:0000313" key="11">
    <source>
        <dbReference type="Proteomes" id="UP000509782"/>
    </source>
</evidence>
<dbReference type="STRING" id="32002.BVK87_21540"/>
<evidence type="ECO:0000256" key="4">
    <source>
        <dbReference type="ARBA" id="ARBA00022475"/>
    </source>
</evidence>
<dbReference type="PANTHER" id="PTHR30614:SF42">
    <property type="entry name" value="GLUTAMATE_ASPARTATE IMPORT PERMEASE PROTEIN GLTJ"/>
    <property type="match status" value="1"/>
</dbReference>
<dbReference type="AlphaFoldDB" id="A0A427WR14"/>
<feature type="transmembrane region" description="Helical" evidence="8">
    <location>
        <begin position="66"/>
        <end position="82"/>
    </location>
</feature>
<organism evidence="10 11">
    <name type="scientific">Achromobacter denitrificans</name>
    <name type="common">Alcaligenes denitrificans</name>
    <dbReference type="NCBI Taxonomy" id="32002"/>
    <lineage>
        <taxon>Bacteria</taxon>
        <taxon>Pseudomonadati</taxon>
        <taxon>Pseudomonadota</taxon>
        <taxon>Betaproteobacteria</taxon>
        <taxon>Burkholderiales</taxon>
        <taxon>Alcaligenaceae</taxon>
        <taxon>Achromobacter</taxon>
    </lineage>
</organism>
<dbReference type="InterPro" id="IPR010065">
    <property type="entry name" value="AA_ABC_transptr_permease_3TM"/>
</dbReference>
<keyword evidence="4" id="KW-1003">Cell membrane</keyword>
<evidence type="ECO:0000256" key="1">
    <source>
        <dbReference type="ARBA" id="ARBA00004429"/>
    </source>
</evidence>
<keyword evidence="3 8" id="KW-0813">Transport</keyword>
<dbReference type="SUPFAM" id="SSF161098">
    <property type="entry name" value="MetI-like"/>
    <property type="match status" value="1"/>
</dbReference>
<evidence type="ECO:0000256" key="8">
    <source>
        <dbReference type="RuleBase" id="RU363032"/>
    </source>
</evidence>
<dbReference type="Gene3D" id="1.10.3720.10">
    <property type="entry name" value="MetI-like"/>
    <property type="match status" value="1"/>
</dbReference>
<reference evidence="10 11" key="1">
    <citation type="submission" date="2020-05" db="EMBL/GenBank/DDBJ databases">
        <title>FDA dAtabase for Regulatory Grade micrObial Sequences (FDA-ARGOS): Supporting development and validation of Infectious Disease Dx tests.</title>
        <authorList>
            <person name="Sproer C."/>
            <person name="Gronow S."/>
            <person name="Severitt S."/>
            <person name="Schroder I."/>
            <person name="Tallon L."/>
            <person name="Sadzewicz L."/>
            <person name="Zhao X."/>
            <person name="Vavikolanu K."/>
            <person name="Mehta A."/>
            <person name="Aluvathingal J."/>
            <person name="Nadendla S."/>
            <person name="Myers T."/>
            <person name="Yan Y."/>
            <person name="Sichtig H."/>
        </authorList>
    </citation>
    <scope>NUCLEOTIDE SEQUENCE [LARGE SCALE GENOMIC DNA]</scope>
    <source>
        <strain evidence="10 11">FDAARGOS_787</strain>
    </source>
</reference>
<dbReference type="NCBIfam" id="TIGR01726">
    <property type="entry name" value="HEQRo_perm_3TM"/>
    <property type="match status" value="1"/>
</dbReference>
<dbReference type="Pfam" id="PF00528">
    <property type="entry name" value="BPD_transp_1"/>
    <property type="match status" value="1"/>
</dbReference>
<dbReference type="CDD" id="cd06261">
    <property type="entry name" value="TM_PBP2"/>
    <property type="match status" value="1"/>
</dbReference>
<keyword evidence="5 8" id="KW-0812">Transmembrane</keyword>
<feature type="transmembrane region" description="Helical" evidence="8">
    <location>
        <begin position="102"/>
        <end position="121"/>
    </location>
</feature>
<dbReference type="InterPro" id="IPR043429">
    <property type="entry name" value="ArtM/GltK/GlnP/TcyL/YhdX-like"/>
</dbReference>
<feature type="domain" description="ABC transmembrane type-1" evidence="9">
    <location>
        <begin position="24"/>
        <end position="224"/>
    </location>
</feature>
<dbReference type="PROSITE" id="PS50928">
    <property type="entry name" value="ABC_TM1"/>
    <property type="match status" value="1"/>
</dbReference>
<dbReference type="RefSeq" id="WP_062680369.1">
    <property type="nucleotide sequence ID" value="NZ_BLWG01000192.1"/>
</dbReference>
<evidence type="ECO:0000256" key="3">
    <source>
        <dbReference type="ARBA" id="ARBA00022448"/>
    </source>
</evidence>
<evidence type="ECO:0000259" key="9">
    <source>
        <dbReference type="PROSITE" id="PS50928"/>
    </source>
</evidence>
<dbReference type="EMBL" id="CP054569">
    <property type="protein sequence ID" value="QKQ48191.1"/>
    <property type="molecule type" value="Genomic_DNA"/>
</dbReference>